<protein>
    <submittedName>
        <fullName evidence="1">Uncharacterized protein</fullName>
    </submittedName>
</protein>
<sequence>MEGIGSRLGRVSSRYGAGQATSAPVFDGPVRKWKRQWVLCQSDNVARGSGGGGKGNHHRQNPPPILLCRWTPLPSTTSGDSIKPPKRKFRYTPVTVLEEKKKEAPQKVSNEAEASVTVGRNFSFEKQHVNNAFIDEIQDLTNDQAYLNKGHLDLELCLEKPY</sequence>
<organism evidence="1 2">
    <name type="scientific">Catharanthus roseus</name>
    <name type="common">Madagascar periwinkle</name>
    <name type="synonym">Vinca rosea</name>
    <dbReference type="NCBI Taxonomy" id="4058"/>
    <lineage>
        <taxon>Eukaryota</taxon>
        <taxon>Viridiplantae</taxon>
        <taxon>Streptophyta</taxon>
        <taxon>Embryophyta</taxon>
        <taxon>Tracheophyta</taxon>
        <taxon>Spermatophyta</taxon>
        <taxon>Magnoliopsida</taxon>
        <taxon>eudicotyledons</taxon>
        <taxon>Gunneridae</taxon>
        <taxon>Pentapetalae</taxon>
        <taxon>asterids</taxon>
        <taxon>lamiids</taxon>
        <taxon>Gentianales</taxon>
        <taxon>Apocynaceae</taxon>
        <taxon>Rauvolfioideae</taxon>
        <taxon>Vinceae</taxon>
        <taxon>Catharanthinae</taxon>
        <taxon>Catharanthus</taxon>
    </lineage>
</organism>
<evidence type="ECO:0000313" key="2">
    <source>
        <dbReference type="Proteomes" id="UP001060085"/>
    </source>
</evidence>
<keyword evidence="2" id="KW-1185">Reference proteome</keyword>
<evidence type="ECO:0000313" key="1">
    <source>
        <dbReference type="EMBL" id="KAI5674756.1"/>
    </source>
</evidence>
<comment type="caution">
    <text evidence="1">The sequence shown here is derived from an EMBL/GenBank/DDBJ whole genome shotgun (WGS) entry which is preliminary data.</text>
</comment>
<name>A0ACC0BQA6_CATRO</name>
<dbReference type="Proteomes" id="UP001060085">
    <property type="component" value="Linkage Group LG03"/>
</dbReference>
<accession>A0ACC0BQA6</accession>
<gene>
    <name evidence="1" type="ORF">M9H77_15120</name>
</gene>
<dbReference type="EMBL" id="CM044703">
    <property type="protein sequence ID" value="KAI5674756.1"/>
    <property type="molecule type" value="Genomic_DNA"/>
</dbReference>
<proteinExistence type="predicted"/>
<reference evidence="2" key="1">
    <citation type="journal article" date="2023" name="Nat. Plants">
        <title>Single-cell RNA sequencing provides a high-resolution roadmap for understanding the multicellular compartmentation of specialized metabolism.</title>
        <authorList>
            <person name="Sun S."/>
            <person name="Shen X."/>
            <person name="Li Y."/>
            <person name="Li Y."/>
            <person name="Wang S."/>
            <person name="Li R."/>
            <person name="Zhang H."/>
            <person name="Shen G."/>
            <person name="Guo B."/>
            <person name="Wei J."/>
            <person name="Xu J."/>
            <person name="St-Pierre B."/>
            <person name="Chen S."/>
            <person name="Sun C."/>
        </authorList>
    </citation>
    <scope>NUCLEOTIDE SEQUENCE [LARGE SCALE GENOMIC DNA]</scope>
</reference>